<feature type="transmembrane region" description="Helical" evidence="6">
    <location>
        <begin position="156"/>
        <end position="177"/>
    </location>
</feature>
<dbReference type="InterPro" id="IPR036259">
    <property type="entry name" value="MFS_trans_sf"/>
</dbReference>
<evidence type="ECO:0000256" key="4">
    <source>
        <dbReference type="ARBA" id="ARBA00022989"/>
    </source>
</evidence>
<feature type="transmembrane region" description="Helical" evidence="6">
    <location>
        <begin position="287"/>
        <end position="308"/>
    </location>
</feature>
<name>A0ABW0MLG1_9BURK</name>
<feature type="domain" description="Major facilitator superfamily (MFS) profile" evidence="7">
    <location>
        <begin position="30"/>
        <end position="435"/>
    </location>
</feature>
<feature type="transmembrane region" description="Helical" evidence="6">
    <location>
        <begin position="26"/>
        <end position="44"/>
    </location>
</feature>
<proteinExistence type="predicted"/>
<comment type="caution">
    <text evidence="8">The sequence shown here is derived from an EMBL/GenBank/DDBJ whole genome shotgun (WGS) entry which is preliminary data.</text>
</comment>
<feature type="transmembrane region" description="Helical" evidence="6">
    <location>
        <begin position="189"/>
        <end position="211"/>
    </location>
</feature>
<keyword evidence="4 6" id="KW-1133">Transmembrane helix</keyword>
<accession>A0ABW0MLG1</accession>
<dbReference type="RefSeq" id="WP_379753215.1">
    <property type="nucleotide sequence ID" value="NZ_JBHSMR010000013.1"/>
</dbReference>
<dbReference type="Pfam" id="PF07690">
    <property type="entry name" value="MFS_1"/>
    <property type="match status" value="1"/>
</dbReference>
<feature type="transmembrane region" description="Helical" evidence="6">
    <location>
        <begin position="345"/>
        <end position="365"/>
    </location>
</feature>
<reference evidence="9" key="1">
    <citation type="journal article" date="2019" name="Int. J. Syst. Evol. Microbiol.">
        <title>The Global Catalogue of Microorganisms (GCM) 10K type strain sequencing project: providing services to taxonomists for standard genome sequencing and annotation.</title>
        <authorList>
            <consortium name="The Broad Institute Genomics Platform"/>
            <consortium name="The Broad Institute Genome Sequencing Center for Infectious Disease"/>
            <person name="Wu L."/>
            <person name="Ma J."/>
        </authorList>
    </citation>
    <scope>NUCLEOTIDE SEQUENCE [LARGE SCALE GENOMIC DNA]</scope>
    <source>
        <strain evidence="9">CCUG 43111</strain>
    </source>
</reference>
<feature type="transmembrane region" description="Helical" evidence="6">
    <location>
        <begin position="121"/>
        <end position="144"/>
    </location>
</feature>
<evidence type="ECO:0000256" key="5">
    <source>
        <dbReference type="ARBA" id="ARBA00023136"/>
    </source>
</evidence>
<feature type="transmembrane region" description="Helical" evidence="6">
    <location>
        <begin position="411"/>
        <end position="429"/>
    </location>
</feature>
<dbReference type="PANTHER" id="PTHR43791">
    <property type="entry name" value="PERMEASE-RELATED"/>
    <property type="match status" value="1"/>
</dbReference>
<evidence type="ECO:0000256" key="1">
    <source>
        <dbReference type="ARBA" id="ARBA00004141"/>
    </source>
</evidence>
<feature type="transmembrane region" description="Helical" evidence="6">
    <location>
        <begin position="320"/>
        <end position="339"/>
    </location>
</feature>
<keyword evidence="3 6" id="KW-0812">Transmembrane</keyword>
<dbReference type="Gene3D" id="1.20.1250.20">
    <property type="entry name" value="MFS general substrate transporter like domains"/>
    <property type="match status" value="2"/>
</dbReference>
<comment type="subcellular location">
    <subcellularLocation>
        <location evidence="1">Membrane</location>
        <topology evidence="1">Multi-pass membrane protein</topology>
    </subcellularLocation>
</comment>
<feature type="transmembrane region" description="Helical" evidence="6">
    <location>
        <begin position="377"/>
        <end position="399"/>
    </location>
</feature>
<sequence>MDSPTLSAGAAQAQREQMETRTYAKVTARLLPFLFICYVAAYLDRVNVGFAKLQMLSDLQFSETVYGLGAGIFFIGYFLFEVPSNIILHKVGARVWIGRIMITWAILSAATAYVTTPTMFYVVRFFLGVAEAGFFPGIVLYLTYWFPAQRRSRMNALFMIGIPIAGVIGGPLSGWILNAMNGMNGMAGWKWLFLVEAVPSLILGVVTIFYLPNSIRAASWLSTEEKRLLEENIANDNSGKADHKLSGVFGNARVWLMAAIYFCCMMGLYGVGFYLPTLIKAAGVKDALDVGLLTAIPYGCAVVAMLAIAKSADRTRERRWHFTVASAFGGIGLLLATIYGDNVVLAMAALSLGTAGLLATMPVFWTYPSAILGGTAAAAGIAMINSIGNLAGFVSPSIIGWMKDVTQSTNAGMYVVSAALLLGAVLALLQPRSLVNR</sequence>
<feature type="transmembrane region" description="Helical" evidence="6">
    <location>
        <begin position="96"/>
        <end position="115"/>
    </location>
</feature>
<evidence type="ECO:0000313" key="8">
    <source>
        <dbReference type="EMBL" id="MFC5478112.1"/>
    </source>
</evidence>
<dbReference type="PANTHER" id="PTHR43791:SF36">
    <property type="entry name" value="TRANSPORTER, PUTATIVE (AFU_ORTHOLOGUE AFUA_6G08340)-RELATED"/>
    <property type="match status" value="1"/>
</dbReference>
<dbReference type="EMBL" id="JBHSMR010000013">
    <property type="protein sequence ID" value="MFC5478112.1"/>
    <property type="molecule type" value="Genomic_DNA"/>
</dbReference>
<dbReference type="Proteomes" id="UP001596101">
    <property type="component" value="Unassembled WGS sequence"/>
</dbReference>
<dbReference type="PROSITE" id="PS50850">
    <property type="entry name" value="MFS"/>
    <property type="match status" value="1"/>
</dbReference>
<keyword evidence="9" id="KW-1185">Reference proteome</keyword>
<evidence type="ECO:0000313" key="9">
    <source>
        <dbReference type="Proteomes" id="UP001596101"/>
    </source>
</evidence>
<evidence type="ECO:0000256" key="3">
    <source>
        <dbReference type="ARBA" id="ARBA00022692"/>
    </source>
</evidence>
<dbReference type="CDD" id="cd17319">
    <property type="entry name" value="MFS_ExuT_GudP_like"/>
    <property type="match status" value="1"/>
</dbReference>
<dbReference type="InterPro" id="IPR011701">
    <property type="entry name" value="MFS"/>
</dbReference>
<feature type="transmembrane region" description="Helical" evidence="6">
    <location>
        <begin position="254"/>
        <end position="275"/>
    </location>
</feature>
<evidence type="ECO:0000256" key="2">
    <source>
        <dbReference type="ARBA" id="ARBA00022448"/>
    </source>
</evidence>
<protein>
    <submittedName>
        <fullName evidence="8">MFS transporter</fullName>
    </submittedName>
</protein>
<keyword evidence="5 6" id="KW-0472">Membrane</keyword>
<organism evidence="8 9">
    <name type="scientific">Massilia suwonensis</name>
    <dbReference type="NCBI Taxonomy" id="648895"/>
    <lineage>
        <taxon>Bacteria</taxon>
        <taxon>Pseudomonadati</taxon>
        <taxon>Pseudomonadota</taxon>
        <taxon>Betaproteobacteria</taxon>
        <taxon>Burkholderiales</taxon>
        <taxon>Oxalobacteraceae</taxon>
        <taxon>Telluria group</taxon>
        <taxon>Massilia</taxon>
    </lineage>
</organism>
<dbReference type="SUPFAM" id="SSF103473">
    <property type="entry name" value="MFS general substrate transporter"/>
    <property type="match status" value="1"/>
</dbReference>
<evidence type="ECO:0000259" key="7">
    <source>
        <dbReference type="PROSITE" id="PS50850"/>
    </source>
</evidence>
<feature type="transmembrane region" description="Helical" evidence="6">
    <location>
        <begin position="64"/>
        <end position="84"/>
    </location>
</feature>
<evidence type="ECO:0000256" key="6">
    <source>
        <dbReference type="SAM" id="Phobius"/>
    </source>
</evidence>
<keyword evidence="2" id="KW-0813">Transport</keyword>
<dbReference type="InterPro" id="IPR020846">
    <property type="entry name" value="MFS_dom"/>
</dbReference>
<gene>
    <name evidence="8" type="ORF">ACFPQ5_07925</name>
</gene>